<sequence length="281" mass="30856">MARLPHSLLLSCDKTTNNDCSKNKEPTSCRSLWFLQPELCLDEVCNWPLNPAPLPLFPTLGPGSGPGAPGPDLRSGHLVRALDRALVRLQTVYVSHAAAPPDCSSFACPAPVTPVAFFLRDDANSHLLLFTPPFTSFSPKPSFLFHLPFLFSFSYSPNTFLLSSSSYLPSFLPSSHVLTSSPLLLILFPLLFLLTSFPPLFSSSPLPPLLASSLPPTKDGIALEIQPLKSDEAGETGETGEAEEKEEKEEVKPVKKVNVTKKRSLCFRETHQTRRADRESR</sequence>
<accession>A0AAW0PNR1</accession>
<evidence type="ECO:0000313" key="2">
    <source>
        <dbReference type="EMBL" id="KAK7933429.1"/>
    </source>
</evidence>
<dbReference type="Proteomes" id="UP001460270">
    <property type="component" value="Unassembled WGS sequence"/>
</dbReference>
<dbReference type="EMBL" id="JBBPFD010000003">
    <property type="protein sequence ID" value="KAK7933429.1"/>
    <property type="molecule type" value="Genomic_DNA"/>
</dbReference>
<comment type="caution">
    <text evidence="2">The sequence shown here is derived from an EMBL/GenBank/DDBJ whole genome shotgun (WGS) entry which is preliminary data.</text>
</comment>
<gene>
    <name evidence="2" type="ORF">WMY93_004325</name>
</gene>
<organism evidence="2 3">
    <name type="scientific">Mugilogobius chulae</name>
    <name type="common">yellowstripe goby</name>
    <dbReference type="NCBI Taxonomy" id="88201"/>
    <lineage>
        <taxon>Eukaryota</taxon>
        <taxon>Metazoa</taxon>
        <taxon>Chordata</taxon>
        <taxon>Craniata</taxon>
        <taxon>Vertebrata</taxon>
        <taxon>Euteleostomi</taxon>
        <taxon>Actinopterygii</taxon>
        <taxon>Neopterygii</taxon>
        <taxon>Teleostei</taxon>
        <taxon>Neoteleostei</taxon>
        <taxon>Acanthomorphata</taxon>
        <taxon>Gobiaria</taxon>
        <taxon>Gobiiformes</taxon>
        <taxon>Gobioidei</taxon>
        <taxon>Gobiidae</taxon>
        <taxon>Gobionellinae</taxon>
        <taxon>Mugilogobius</taxon>
    </lineage>
</organism>
<feature type="region of interest" description="Disordered" evidence="1">
    <location>
        <begin position="225"/>
        <end position="256"/>
    </location>
</feature>
<keyword evidence="3" id="KW-1185">Reference proteome</keyword>
<protein>
    <submittedName>
        <fullName evidence="2">Uncharacterized protein</fullName>
    </submittedName>
</protein>
<evidence type="ECO:0000313" key="3">
    <source>
        <dbReference type="Proteomes" id="UP001460270"/>
    </source>
</evidence>
<proteinExistence type="predicted"/>
<dbReference type="AlphaFoldDB" id="A0AAW0PNR1"/>
<reference evidence="3" key="1">
    <citation type="submission" date="2024-04" db="EMBL/GenBank/DDBJ databases">
        <title>Salinicola lusitanus LLJ914,a marine bacterium isolated from the Okinawa Trough.</title>
        <authorList>
            <person name="Li J."/>
        </authorList>
    </citation>
    <scope>NUCLEOTIDE SEQUENCE [LARGE SCALE GENOMIC DNA]</scope>
</reference>
<name>A0AAW0PNR1_9GOBI</name>
<evidence type="ECO:0000256" key="1">
    <source>
        <dbReference type="SAM" id="MobiDB-lite"/>
    </source>
</evidence>
<feature type="compositionally biased region" description="Acidic residues" evidence="1">
    <location>
        <begin position="233"/>
        <end position="247"/>
    </location>
</feature>